<evidence type="ECO:0000313" key="1">
    <source>
        <dbReference type="EMBL" id="PPQ88416.1"/>
    </source>
</evidence>
<comment type="caution">
    <text evidence="1">The sequence shown here is derived from an EMBL/GenBank/DDBJ whole genome shotgun (WGS) entry which is preliminary data.</text>
</comment>
<reference evidence="1 2" key="1">
    <citation type="journal article" date="2018" name="Evol. Lett.">
        <title>Horizontal gene cluster transfer increased hallucinogenic mushroom diversity.</title>
        <authorList>
            <person name="Reynolds H.T."/>
            <person name="Vijayakumar V."/>
            <person name="Gluck-Thaler E."/>
            <person name="Korotkin H.B."/>
            <person name="Matheny P.B."/>
            <person name="Slot J.C."/>
        </authorList>
    </citation>
    <scope>NUCLEOTIDE SEQUENCE [LARGE SCALE GENOMIC DNA]</scope>
    <source>
        <strain evidence="1 2">2631</strain>
    </source>
</reference>
<dbReference type="InParanoid" id="A0A409XCE1"/>
<protein>
    <submittedName>
        <fullName evidence="1">Uncharacterized protein</fullName>
    </submittedName>
</protein>
<dbReference type="STRING" id="93625.A0A409XCE1"/>
<keyword evidence="2" id="KW-1185">Reference proteome</keyword>
<dbReference type="AlphaFoldDB" id="A0A409XCE1"/>
<dbReference type="EMBL" id="NHYD01002086">
    <property type="protein sequence ID" value="PPQ88416.1"/>
    <property type="molecule type" value="Genomic_DNA"/>
</dbReference>
<organism evidence="1 2">
    <name type="scientific">Psilocybe cyanescens</name>
    <dbReference type="NCBI Taxonomy" id="93625"/>
    <lineage>
        <taxon>Eukaryota</taxon>
        <taxon>Fungi</taxon>
        <taxon>Dikarya</taxon>
        <taxon>Basidiomycota</taxon>
        <taxon>Agaricomycotina</taxon>
        <taxon>Agaricomycetes</taxon>
        <taxon>Agaricomycetidae</taxon>
        <taxon>Agaricales</taxon>
        <taxon>Agaricineae</taxon>
        <taxon>Strophariaceae</taxon>
        <taxon>Psilocybe</taxon>
    </lineage>
</organism>
<gene>
    <name evidence="1" type="ORF">CVT25_011218</name>
</gene>
<evidence type="ECO:0000313" key="2">
    <source>
        <dbReference type="Proteomes" id="UP000283269"/>
    </source>
</evidence>
<proteinExistence type="predicted"/>
<name>A0A409XCE1_PSICY</name>
<accession>A0A409XCE1</accession>
<dbReference type="OrthoDB" id="3254241at2759"/>
<dbReference type="Proteomes" id="UP000283269">
    <property type="component" value="Unassembled WGS sequence"/>
</dbReference>
<sequence length="385" mass="43758">MDIASSVYTISVGIVNFIAEQEDKDSLQVQISDTVVQIQNVIRKLLLRDVPDLPLRQTLQTLQNLLSNVDSHLRSWKESRGRRMIALVNPWAVTQEIKEDRVQLMNQYNLLIGAMYMVDHITINGYNMLQPAAQPNTSTSSQASSSSHPNLPKKDEALEFWHSLIGDDLEIVKSEDLCDHLASWLNMKLGSRSRRRLLLRLDEHNTGHVTLKTLQDLVRDASLKEVIQLYISDPKFPLLVWISDDLAINAYKVAYAQERGVSVVQLASTSTAKDWIRANQSFLLKHNNAGDLRFISDQSRNELNSKGVPYLNRNAGNQIIQFIRKKGFQVPVLIYTGKKSLHMTRYVESYANAGSIANHYNMYQQFVSALGARRTDDKGWMKYAA</sequence>